<keyword evidence="6 9" id="KW-0472">Membrane</keyword>
<keyword evidence="7" id="KW-0998">Cell outer membrane</keyword>
<keyword evidence="5" id="KW-0732">Signal</keyword>
<dbReference type="SMART" id="SM00710">
    <property type="entry name" value="PbH1"/>
    <property type="match status" value="11"/>
</dbReference>
<evidence type="ECO:0000256" key="5">
    <source>
        <dbReference type="ARBA" id="ARBA00022729"/>
    </source>
</evidence>
<accession>D7G1E0</accession>
<feature type="transmembrane region" description="Helical" evidence="9">
    <location>
        <begin position="927"/>
        <end position="947"/>
    </location>
</feature>
<evidence type="ECO:0000256" key="4">
    <source>
        <dbReference type="ARBA" id="ARBA00022525"/>
    </source>
</evidence>
<evidence type="ECO:0000256" key="7">
    <source>
        <dbReference type="ARBA" id="ARBA00023237"/>
    </source>
</evidence>
<name>D7G1E0_ECTSI</name>
<dbReference type="PANTHER" id="PTHR11319">
    <property type="entry name" value="G PROTEIN-COUPLED RECEPTOR-RELATED"/>
    <property type="match status" value="1"/>
</dbReference>
<feature type="transmembrane region" description="Helical" evidence="9">
    <location>
        <begin position="1209"/>
        <end position="1229"/>
    </location>
</feature>
<sequence>MPLHIPVAQARSGKLVVPSCSKAEGSFRCLEYSQNLALKQGKIKVFHFAHRHLSPGCSGGGESALHKAAKLLVEKYCSRLVFIGVCIAGEHSIARQYVNCEAKQEYRYDTTNNYAADVAIFQNGVISAIVEVCASHATTGDSLESRTACVGVNNVWEISAVEILSRQMVNDEKFEEAIKRLGAKPKWKDMNYYTDVMGLIQVVSMGYMAAVARSQELQECSVVTSFRTVSRTEDSADLANSVLCSNGDFIVQWDEEVFVTATIRVSDGTSLNITGTGPGAIADGGGSTQLFVVEGGSTLHLSDMTLSNGNALSGGAISAADSSVSFSGNTSFNSNFANFYGGAIYANSSTVSWDGDGTQFSSNSANVSGGAIYAFFSTVSWDGDGTQFSSNSAYDDGGAIYAYSSNVSWDGDGTQFSSNSANNSDGGAIGAGYSSNVSWDGDGTQFSSNSAYYDGGAIYAESSTVSWDGDGTRFSSNSANDDGGAIYARSSSTVSWDGNGTQFSSNSANDDGGAIYAYSSNVSWDGDGTQFSSNSAYYDGGAIYADSSTVSWDGDGTQFNSNSANDDGGAIGAGYSSTVSWDGDGTQFSSNSANDDGGAIYAYTATVSWDGDGTQFSSNSANDDGGAIGAGYSSTVSWDGDGTQFSSNSANFYGGAIYADSSTVSWDGDGTQFSSNSANNSDGGAIGAGYSSNVSWDGDGTQFSSNSANNSDGGAISALFSSKVSWDGDGTQFSSNSANVSGGAIGAGYSSTVSWDGDVTQFSSNSAYDDGGAIYAYSSNVSWDGDGTQFSSNSAYDDGGSIYVYSSTVSWDGDGTQFSSNSANDDGGNGGAVYIYVGEFQDEPATISGCNFSDNVAEDAGGAVNTLAGKQSFSACHFKGNSAGGKTGADNFCASGYQGPYCAVCKTDYSPSLAHTCTHCSSSRRRGLTVIAAIAVIVTVFAIVAIFQYMLSTEHEDGILGCFRRMVLGAVPVESLKIIVVVWQILTQFADAANVTYPGVYQDFLSAIDVINFDIGSVLAAGCLWSDMDFHDRLLVTTIGPLVVVGFLAMTYGIVLRRHSASGDTGGVEKIYHKHQTALLLLTFLVYSSVSSTVFQTFACEILDDDVEYLRADYRIHCTDAKHQAFKVYAAIMIVVYPVGIPLLYAALLFQRRHVLADAGADKTVALSISGLWEPYRPERFYYEVVECGRRVMLTGVVVFIFPNDAAQIAITMLLTLFFSSLFEILSPYESESDMWLSRGGHVIVFLSMFDLLLLKVDVSCESDQSQAVFSGVLVAGHVLMILVIIVEVVGMCYASGKKRVVGAASSPESSPGLRPRAGSDDVPAFESVPASWPSFMRQSSVSEEPGPTRRIAGIMVVNIHRDTSPPA</sequence>
<reference evidence="10 11" key="1">
    <citation type="journal article" date="2010" name="Nature">
        <title>The Ectocarpus genome and the independent evolution of multicellularity in brown algae.</title>
        <authorList>
            <person name="Cock J.M."/>
            <person name="Sterck L."/>
            <person name="Rouze P."/>
            <person name="Scornet D."/>
            <person name="Allen A.E."/>
            <person name="Amoutzias G."/>
            <person name="Anthouard V."/>
            <person name="Artiguenave F."/>
            <person name="Aury J.M."/>
            <person name="Badger J.H."/>
            <person name="Beszteri B."/>
            <person name="Billiau K."/>
            <person name="Bonnet E."/>
            <person name="Bothwell J.H."/>
            <person name="Bowler C."/>
            <person name="Boyen C."/>
            <person name="Brownlee C."/>
            <person name="Carrano C.J."/>
            <person name="Charrier B."/>
            <person name="Cho G.Y."/>
            <person name="Coelho S.M."/>
            <person name="Collen J."/>
            <person name="Corre E."/>
            <person name="Da Silva C."/>
            <person name="Delage L."/>
            <person name="Delaroque N."/>
            <person name="Dittami S.M."/>
            <person name="Doulbeau S."/>
            <person name="Elias M."/>
            <person name="Farnham G."/>
            <person name="Gachon C.M."/>
            <person name="Gschloessl B."/>
            <person name="Heesch S."/>
            <person name="Jabbari K."/>
            <person name="Jubin C."/>
            <person name="Kawai H."/>
            <person name="Kimura K."/>
            <person name="Kloareg B."/>
            <person name="Kupper F.C."/>
            <person name="Lang D."/>
            <person name="Le Bail A."/>
            <person name="Leblanc C."/>
            <person name="Lerouge P."/>
            <person name="Lohr M."/>
            <person name="Lopez P.J."/>
            <person name="Martens C."/>
            <person name="Maumus F."/>
            <person name="Michel G."/>
            <person name="Miranda-Saavedra D."/>
            <person name="Morales J."/>
            <person name="Moreau H."/>
            <person name="Motomura T."/>
            <person name="Nagasato C."/>
            <person name="Napoli C.A."/>
            <person name="Nelson D.R."/>
            <person name="Nyvall-Collen P."/>
            <person name="Peters A.F."/>
            <person name="Pommier C."/>
            <person name="Potin P."/>
            <person name="Poulain J."/>
            <person name="Quesneville H."/>
            <person name="Read B."/>
            <person name="Rensing S.A."/>
            <person name="Ritter A."/>
            <person name="Rousvoal S."/>
            <person name="Samanta M."/>
            <person name="Samson G."/>
            <person name="Schroeder D.C."/>
            <person name="Segurens B."/>
            <person name="Strittmatter M."/>
            <person name="Tonon T."/>
            <person name="Tregear J.W."/>
            <person name="Valentin K."/>
            <person name="von Dassow P."/>
            <person name="Yamagishi T."/>
            <person name="Van de Peer Y."/>
            <person name="Wincker P."/>
        </authorList>
    </citation>
    <scope>NUCLEOTIDE SEQUENCE [LARGE SCALE GENOMIC DNA]</scope>
    <source>
        <strain evidence="11">Ec32 / CCAP1310/4</strain>
    </source>
</reference>
<evidence type="ECO:0000256" key="8">
    <source>
        <dbReference type="SAM" id="MobiDB-lite"/>
    </source>
</evidence>
<dbReference type="NCBIfam" id="TIGR01376">
    <property type="entry name" value="POMP_repeat"/>
    <property type="match status" value="10"/>
</dbReference>
<feature type="transmembrane region" description="Helical" evidence="9">
    <location>
        <begin position="1034"/>
        <end position="1056"/>
    </location>
</feature>
<dbReference type="InterPro" id="IPR011050">
    <property type="entry name" value="Pectin_lyase_fold/virulence"/>
</dbReference>
<feature type="transmembrane region" description="Helical" evidence="9">
    <location>
        <begin position="1267"/>
        <end position="1290"/>
    </location>
</feature>
<protein>
    <submittedName>
        <fullName evidence="10">EsV-1-12</fullName>
    </submittedName>
</protein>
<dbReference type="PANTHER" id="PTHR11319:SF35">
    <property type="entry name" value="OUTER MEMBRANE PROTEIN PMPC-RELATED"/>
    <property type="match status" value="1"/>
</dbReference>
<dbReference type="Pfam" id="PF02415">
    <property type="entry name" value="Chlam_PMP"/>
    <property type="match status" value="8"/>
</dbReference>
<evidence type="ECO:0000256" key="3">
    <source>
        <dbReference type="ARBA" id="ARBA00004613"/>
    </source>
</evidence>
<feature type="region of interest" description="Disordered" evidence="8">
    <location>
        <begin position="1303"/>
        <end position="1328"/>
    </location>
</feature>
<dbReference type="GO" id="GO:0005576">
    <property type="term" value="C:extracellular region"/>
    <property type="evidence" value="ECO:0007669"/>
    <property type="project" value="UniProtKB-SubCell"/>
</dbReference>
<evidence type="ECO:0000256" key="6">
    <source>
        <dbReference type="ARBA" id="ARBA00023136"/>
    </source>
</evidence>
<evidence type="ECO:0000256" key="2">
    <source>
        <dbReference type="ARBA" id="ARBA00004442"/>
    </source>
</evidence>
<organism evidence="10 11">
    <name type="scientific">Ectocarpus siliculosus</name>
    <name type="common">Brown alga</name>
    <name type="synonym">Conferva siliculosa</name>
    <dbReference type="NCBI Taxonomy" id="2880"/>
    <lineage>
        <taxon>Eukaryota</taxon>
        <taxon>Sar</taxon>
        <taxon>Stramenopiles</taxon>
        <taxon>Ochrophyta</taxon>
        <taxon>PX clade</taxon>
        <taxon>Phaeophyceae</taxon>
        <taxon>Ectocarpales</taxon>
        <taxon>Ectocarpaceae</taxon>
        <taxon>Ectocarpus</taxon>
    </lineage>
</organism>
<dbReference type="OrthoDB" id="5950997at2759"/>
<proteinExistence type="predicted"/>
<dbReference type="EMBL" id="FN649760">
    <property type="protein sequence ID" value="CBJ33250.1"/>
    <property type="molecule type" value="Genomic_DNA"/>
</dbReference>
<keyword evidence="4" id="KW-0964">Secreted</keyword>
<keyword evidence="9" id="KW-0812">Transmembrane</keyword>
<feature type="transmembrane region" description="Helical" evidence="9">
    <location>
        <begin position="967"/>
        <end position="986"/>
    </location>
</feature>
<comment type="subcellular location">
    <subcellularLocation>
        <location evidence="1">Cell envelope</location>
    </subcellularLocation>
    <subcellularLocation>
        <location evidence="2">Cell outer membrane</location>
    </subcellularLocation>
    <subcellularLocation>
        <location evidence="3">Secreted</location>
    </subcellularLocation>
</comment>
<evidence type="ECO:0000313" key="10">
    <source>
        <dbReference type="EMBL" id="CBJ33250.1"/>
    </source>
</evidence>
<evidence type="ECO:0000256" key="1">
    <source>
        <dbReference type="ARBA" id="ARBA00004196"/>
    </source>
</evidence>
<dbReference type="SUPFAM" id="SSF51126">
    <property type="entry name" value="Pectin lyase-like"/>
    <property type="match status" value="1"/>
</dbReference>
<keyword evidence="9" id="KW-1133">Transmembrane helix</keyword>
<evidence type="ECO:0000256" key="9">
    <source>
        <dbReference type="SAM" id="Phobius"/>
    </source>
</evidence>
<feature type="transmembrane region" description="Helical" evidence="9">
    <location>
        <begin position="1236"/>
        <end position="1255"/>
    </location>
</feature>
<feature type="transmembrane region" description="Helical" evidence="9">
    <location>
        <begin position="1077"/>
        <end position="1099"/>
    </location>
</feature>
<dbReference type="InParanoid" id="D7G1E0"/>
<evidence type="ECO:0000313" key="11">
    <source>
        <dbReference type="Proteomes" id="UP000002630"/>
    </source>
</evidence>
<dbReference type="InterPro" id="IPR006626">
    <property type="entry name" value="PbH1"/>
</dbReference>
<dbReference type="InterPro" id="IPR003368">
    <property type="entry name" value="POMP_repeat"/>
</dbReference>
<gene>
    <name evidence="10" type="ORF">Esi_0448_0016</name>
</gene>
<keyword evidence="11" id="KW-1185">Reference proteome</keyword>
<dbReference type="Proteomes" id="UP000002630">
    <property type="component" value="Unassembled WGS sequence"/>
</dbReference>
<feature type="transmembrane region" description="Helical" evidence="9">
    <location>
        <begin position="1129"/>
        <end position="1150"/>
    </location>
</feature>